<evidence type="ECO:0000313" key="4">
    <source>
        <dbReference type="Proteomes" id="UP000483820"/>
    </source>
</evidence>
<dbReference type="GeneID" id="9811039"/>
<feature type="domain" description="C2H2-type" evidence="2">
    <location>
        <begin position="487"/>
        <end position="510"/>
    </location>
</feature>
<dbReference type="EMBL" id="WUAV01000002">
    <property type="protein sequence ID" value="KAF1766613.1"/>
    <property type="molecule type" value="Genomic_DNA"/>
</dbReference>
<dbReference type="CTD" id="9811039"/>
<dbReference type="Gene3D" id="3.30.160.60">
    <property type="entry name" value="Classic Zinc Finger"/>
    <property type="match status" value="1"/>
</dbReference>
<reference evidence="3 4" key="1">
    <citation type="submission" date="2019-12" db="EMBL/GenBank/DDBJ databases">
        <title>Chromosome-level assembly of the Caenorhabditis remanei genome.</title>
        <authorList>
            <person name="Teterina A.A."/>
            <person name="Willis J.H."/>
            <person name="Phillips P.C."/>
        </authorList>
    </citation>
    <scope>NUCLEOTIDE SEQUENCE [LARGE SCALE GENOMIC DNA]</scope>
    <source>
        <strain evidence="3 4">PX506</strain>
        <tissue evidence="3">Whole organism</tissue>
    </source>
</reference>
<accession>A0A6A5HJP7</accession>
<protein>
    <recommendedName>
        <fullName evidence="2">C2H2-type domain-containing protein</fullName>
    </recommendedName>
</protein>
<name>A0A6A5HJP7_CAERE</name>
<organism evidence="3 4">
    <name type="scientific">Caenorhabditis remanei</name>
    <name type="common">Caenorhabditis vulgaris</name>
    <dbReference type="NCBI Taxonomy" id="31234"/>
    <lineage>
        <taxon>Eukaryota</taxon>
        <taxon>Metazoa</taxon>
        <taxon>Ecdysozoa</taxon>
        <taxon>Nematoda</taxon>
        <taxon>Chromadorea</taxon>
        <taxon>Rhabditida</taxon>
        <taxon>Rhabditina</taxon>
        <taxon>Rhabditomorpha</taxon>
        <taxon>Rhabditoidea</taxon>
        <taxon>Rhabditidae</taxon>
        <taxon>Peloderinae</taxon>
        <taxon>Caenorhabditis</taxon>
    </lineage>
</organism>
<dbReference type="InterPro" id="IPR013087">
    <property type="entry name" value="Znf_C2H2_type"/>
</dbReference>
<dbReference type="RefSeq" id="XP_003113576.2">
    <property type="nucleotide sequence ID" value="XM_003113528.2"/>
</dbReference>
<feature type="region of interest" description="Disordered" evidence="1">
    <location>
        <begin position="166"/>
        <end position="198"/>
    </location>
</feature>
<feature type="region of interest" description="Disordered" evidence="1">
    <location>
        <begin position="225"/>
        <end position="249"/>
    </location>
</feature>
<proteinExistence type="predicted"/>
<evidence type="ECO:0000259" key="2">
    <source>
        <dbReference type="SMART" id="SM00355"/>
    </source>
</evidence>
<dbReference type="SMART" id="SM00355">
    <property type="entry name" value="ZnF_C2H2"/>
    <property type="match status" value="2"/>
</dbReference>
<evidence type="ECO:0000256" key="1">
    <source>
        <dbReference type="SAM" id="MobiDB-lite"/>
    </source>
</evidence>
<sequence length="547" mass="62102">MLTNAGPRTAKISRDVSNFIITQVLERSDDLIKNSYRRLTTENVARNEHWSRIAEKVTEKFDIPAEMERVKSHFHNRKKVLLARIKDELKLIQNSCMMTTDEKIEELVKRRICIGEYDEQLARVCLDIEDEEKGRTDQFGNDQFMQQPTMNLFTETTHQSLLCQLLSSSGPQPTADKPALNLSPMESASASSRDSDVPVSIPIPTTMATTRAPLLSKLLCDPSTSKENSFSKNSEDSKVNRPPSGVRNMPVLFPERKRRAASPIEKNNLSSVLPSPNGQYLSHLIVDITSPQELKKLLSVLIDNGFSRFQHVATSDMVASSIEAGIQRASRIRNFENHETRHEDQFDRDETLFWPTRNPENGSLTVSPDMRSDVMDSIKNRVERVDVEVKLEPCTDEDDEYEEEVDEQTAQLEAQLASEALQTGLALFGKSPSPKKMRSDHSASSSWSDIVTATCEMCGTVIRLNSGGSKWNFYEHVMMKHSKHKPYKCPLCPYQTGRKVRVKQHALSQHNTEIEPVDMITPEIRSEWLNTMSKCFPDHQYGKSTRI</sequence>
<dbReference type="Proteomes" id="UP000483820">
    <property type="component" value="Chromosome II"/>
</dbReference>
<feature type="domain" description="C2H2-type" evidence="2">
    <location>
        <begin position="453"/>
        <end position="481"/>
    </location>
</feature>
<dbReference type="KEGG" id="crq:GCK72_006571"/>
<comment type="caution">
    <text evidence="3">The sequence shown here is derived from an EMBL/GenBank/DDBJ whole genome shotgun (WGS) entry which is preliminary data.</text>
</comment>
<evidence type="ECO:0000313" key="3">
    <source>
        <dbReference type="EMBL" id="KAF1766613.1"/>
    </source>
</evidence>
<gene>
    <name evidence="3" type="ORF">GCK72_006571</name>
</gene>
<dbReference type="AlphaFoldDB" id="A0A6A5HJP7"/>